<dbReference type="EMBL" id="AP022871">
    <property type="protein sequence ID" value="BCB84341.1"/>
    <property type="molecule type" value="Genomic_DNA"/>
</dbReference>
<comment type="catalytic activity">
    <reaction evidence="4">
        <text>holo-[ACP] + malonyl-CoA = malonyl-[ACP] + CoA</text>
        <dbReference type="Rhea" id="RHEA:41792"/>
        <dbReference type="Rhea" id="RHEA-COMP:9623"/>
        <dbReference type="Rhea" id="RHEA-COMP:9685"/>
        <dbReference type="ChEBI" id="CHEBI:57287"/>
        <dbReference type="ChEBI" id="CHEBI:57384"/>
        <dbReference type="ChEBI" id="CHEBI:64479"/>
        <dbReference type="ChEBI" id="CHEBI:78449"/>
        <dbReference type="EC" id="2.3.1.39"/>
    </reaction>
</comment>
<evidence type="ECO:0000256" key="3">
    <source>
        <dbReference type="ARBA" id="ARBA00023315"/>
    </source>
</evidence>
<keyword evidence="8" id="KW-1185">Reference proteome</keyword>
<dbReference type="InterPro" id="IPR001227">
    <property type="entry name" value="Ac_transferase_dom_sf"/>
</dbReference>
<dbReference type="PANTHER" id="PTHR42681:SF1">
    <property type="entry name" value="MALONYL-COA-ACYL CARRIER PROTEIN TRANSACYLASE, MITOCHONDRIAL"/>
    <property type="match status" value="1"/>
</dbReference>
<reference evidence="7 8" key="2">
    <citation type="submission" date="2020-03" db="EMBL/GenBank/DDBJ databases">
        <authorList>
            <person name="Ichikawa N."/>
            <person name="Kimura A."/>
            <person name="Kitahashi Y."/>
            <person name="Uohara A."/>
        </authorList>
    </citation>
    <scope>NUCLEOTIDE SEQUENCE [LARGE SCALE GENOMIC DNA]</scope>
    <source>
        <strain evidence="7 8">NBRC 105367</strain>
    </source>
</reference>
<feature type="compositionally biased region" description="Polar residues" evidence="5">
    <location>
        <begin position="319"/>
        <end position="330"/>
    </location>
</feature>
<dbReference type="Proteomes" id="UP000503011">
    <property type="component" value="Chromosome"/>
</dbReference>
<evidence type="ECO:0000313" key="7">
    <source>
        <dbReference type="EMBL" id="BCB84341.1"/>
    </source>
</evidence>
<evidence type="ECO:0000256" key="4">
    <source>
        <dbReference type="ARBA" id="ARBA00048462"/>
    </source>
</evidence>
<protein>
    <recommendedName>
        <fullName evidence="1">[acyl-carrier-protein] S-malonyltransferase</fullName>
        <ecNumber evidence="1">2.3.1.39</ecNumber>
    </recommendedName>
</protein>
<dbReference type="Pfam" id="PF21124">
    <property type="entry name" value="VinK_C"/>
    <property type="match status" value="1"/>
</dbReference>
<evidence type="ECO:0000256" key="1">
    <source>
        <dbReference type="ARBA" id="ARBA00013258"/>
    </source>
</evidence>
<keyword evidence="3" id="KW-0012">Acyltransferase</keyword>
<gene>
    <name evidence="7" type="ORF">Psuf_016540</name>
</gene>
<dbReference type="SUPFAM" id="SSF52151">
    <property type="entry name" value="FabD/lysophospholipase-like"/>
    <property type="match status" value="1"/>
</dbReference>
<feature type="region of interest" description="Disordered" evidence="5">
    <location>
        <begin position="308"/>
        <end position="330"/>
    </location>
</feature>
<dbReference type="EC" id="2.3.1.39" evidence="1"/>
<dbReference type="Gene3D" id="3.30.70.250">
    <property type="entry name" value="Malonyl-CoA ACP transacylase, ACP-binding"/>
    <property type="match status" value="1"/>
</dbReference>
<dbReference type="InterPro" id="IPR049416">
    <property type="entry name" value="VinK-like_small"/>
</dbReference>
<evidence type="ECO:0000256" key="2">
    <source>
        <dbReference type="ARBA" id="ARBA00022679"/>
    </source>
</evidence>
<evidence type="ECO:0000259" key="6">
    <source>
        <dbReference type="Pfam" id="PF21124"/>
    </source>
</evidence>
<evidence type="ECO:0000313" key="8">
    <source>
        <dbReference type="Proteomes" id="UP000503011"/>
    </source>
</evidence>
<dbReference type="Gene3D" id="3.40.366.10">
    <property type="entry name" value="Malonyl-Coenzyme A Acyl Carrier Protein, domain 2"/>
    <property type="match status" value="1"/>
</dbReference>
<name>A0A6F8YEG8_9ACTN</name>
<dbReference type="KEGG" id="psuu:Psuf_016540"/>
<reference evidence="7 8" key="1">
    <citation type="submission" date="2020-03" db="EMBL/GenBank/DDBJ databases">
        <title>Whole genome shotgun sequence of Phytohabitans suffuscus NBRC 105367.</title>
        <authorList>
            <person name="Komaki H."/>
            <person name="Tamura T."/>
        </authorList>
    </citation>
    <scope>NUCLEOTIDE SEQUENCE [LARGE SCALE GENOMIC DNA]</scope>
    <source>
        <strain evidence="7 8">NBRC 105367</strain>
    </source>
</reference>
<organism evidence="7 8">
    <name type="scientific">Phytohabitans suffuscus</name>
    <dbReference type="NCBI Taxonomy" id="624315"/>
    <lineage>
        <taxon>Bacteria</taxon>
        <taxon>Bacillati</taxon>
        <taxon>Actinomycetota</taxon>
        <taxon>Actinomycetes</taxon>
        <taxon>Micromonosporales</taxon>
        <taxon>Micromonosporaceae</taxon>
    </lineage>
</organism>
<feature type="domain" description="Malonyl-CoA-[acyl-carrier-protein] transacylase small" evidence="6">
    <location>
        <begin position="140"/>
        <end position="200"/>
    </location>
</feature>
<evidence type="ECO:0000256" key="5">
    <source>
        <dbReference type="SAM" id="MobiDB-lite"/>
    </source>
</evidence>
<dbReference type="InterPro" id="IPR016035">
    <property type="entry name" value="Acyl_Trfase/lysoPLipase"/>
</dbReference>
<sequence>MSGPLGAGAGTAVVFPGMGPSTFDDLGRFLVLDRYARARVAQADEALGESLLAGFRAERDGLGVLSQVAFLVCSLALADRAEAELDLRPDVAAGPCFGQRALTAYTGALDPAAAIRLTVELARCEEEYFAAEPEELVTQCFVRVPDEPFAEAVAAYVDSGEWVEVSGRLDRDAYLVSLRAGLLDEMVETVRRLEGYTMQTLRPAVHARRFGPLRRRAEAVLSRYPLGEPALPLIADQDGRLVRTAEELRTMLLDTFDRALDWPATVAALHGHGVRTVYVTGPDLMFHRLDCTTSSFRVVPVTHKTVAKPGALRERSERGQQSPAGARANS</sequence>
<dbReference type="AlphaFoldDB" id="A0A6F8YEG8"/>
<dbReference type="RefSeq" id="WP_180214543.1">
    <property type="nucleotide sequence ID" value="NZ_AP022871.1"/>
</dbReference>
<proteinExistence type="predicted"/>
<dbReference type="GO" id="GO:0004314">
    <property type="term" value="F:[acyl-carrier-protein] S-malonyltransferase activity"/>
    <property type="evidence" value="ECO:0007669"/>
    <property type="project" value="UniProtKB-EC"/>
</dbReference>
<dbReference type="GO" id="GO:0006633">
    <property type="term" value="P:fatty acid biosynthetic process"/>
    <property type="evidence" value="ECO:0007669"/>
    <property type="project" value="TreeGrafter"/>
</dbReference>
<dbReference type="PANTHER" id="PTHR42681">
    <property type="entry name" value="MALONYL-COA-ACYL CARRIER PROTEIN TRANSACYLASE, MITOCHONDRIAL"/>
    <property type="match status" value="1"/>
</dbReference>
<accession>A0A6F8YEG8</accession>
<keyword evidence="2" id="KW-0808">Transferase</keyword>
<dbReference type="InterPro" id="IPR050858">
    <property type="entry name" value="Mal-CoA-ACP_Trans/PKS_FabD"/>
</dbReference>